<dbReference type="Gene3D" id="3.40.50.300">
    <property type="entry name" value="P-loop containing nucleotide triphosphate hydrolases"/>
    <property type="match status" value="1"/>
</dbReference>
<dbReference type="AlphaFoldDB" id="A0AAQ3UGS4"/>
<organism evidence="8 9">
    <name type="scientific">Paspalum notatum var. saurae</name>
    <dbReference type="NCBI Taxonomy" id="547442"/>
    <lineage>
        <taxon>Eukaryota</taxon>
        <taxon>Viridiplantae</taxon>
        <taxon>Streptophyta</taxon>
        <taxon>Embryophyta</taxon>
        <taxon>Tracheophyta</taxon>
        <taxon>Spermatophyta</taxon>
        <taxon>Magnoliopsida</taxon>
        <taxon>Liliopsida</taxon>
        <taxon>Poales</taxon>
        <taxon>Poaceae</taxon>
        <taxon>PACMAD clade</taxon>
        <taxon>Panicoideae</taxon>
        <taxon>Andropogonodae</taxon>
        <taxon>Paspaleae</taxon>
        <taxon>Paspalinae</taxon>
        <taxon>Paspalum</taxon>
    </lineage>
</organism>
<dbReference type="PANTHER" id="PTHR19338">
    <property type="entry name" value="TRANSLOCASE OF INNER MITOCHONDRIAL MEMBRANE 13 HOMOLOG"/>
    <property type="match status" value="1"/>
</dbReference>
<proteinExistence type="inferred from homology"/>
<gene>
    <name evidence="8" type="ORF">U9M48_037292</name>
</gene>
<reference evidence="8 9" key="1">
    <citation type="submission" date="2024-02" db="EMBL/GenBank/DDBJ databases">
        <title>High-quality chromosome-scale genome assembly of Pensacola bahiagrass (Paspalum notatum Flugge var. saurae).</title>
        <authorList>
            <person name="Vega J.M."/>
            <person name="Podio M."/>
            <person name="Orjuela J."/>
            <person name="Siena L.A."/>
            <person name="Pessino S.C."/>
            <person name="Combes M.C."/>
            <person name="Mariac C."/>
            <person name="Albertini E."/>
            <person name="Pupilli F."/>
            <person name="Ortiz J.P.A."/>
            <person name="Leblanc O."/>
        </authorList>
    </citation>
    <scope>NUCLEOTIDE SEQUENCE [LARGE SCALE GENOMIC DNA]</scope>
    <source>
        <strain evidence="8">R1</strain>
        <tissue evidence="8">Leaf</tissue>
    </source>
</reference>
<evidence type="ECO:0000256" key="5">
    <source>
        <dbReference type="ARBA" id="ARBA00022821"/>
    </source>
</evidence>
<accession>A0AAQ3UGS4</accession>
<evidence type="ECO:0000313" key="8">
    <source>
        <dbReference type="EMBL" id="WVZ91073.1"/>
    </source>
</evidence>
<dbReference type="Gene3D" id="1.20.5.4130">
    <property type="match status" value="1"/>
</dbReference>
<keyword evidence="4" id="KW-0547">Nucleotide-binding</keyword>
<dbReference type="PRINTS" id="PR00364">
    <property type="entry name" value="DISEASERSIST"/>
</dbReference>
<dbReference type="EMBL" id="CP144752">
    <property type="protein sequence ID" value="WVZ91073.1"/>
    <property type="molecule type" value="Genomic_DNA"/>
</dbReference>
<dbReference type="SUPFAM" id="SSF52540">
    <property type="entry name" value="P-loop containing nucleoside triphosphate hydrolases"/>
    <property type="match status" value="1"/>
</dbReference>
<comment type="similarity">
    <text evidence="1">Belongs to the disease resistance NB-LRR family.</text>
</comment>
<evidence type="ECO:0000256" key="3">
    <source>
        <dbReference type="ARBA" id="ARBA00022737"/>
    </source>
</evidence>
<evidence type="ECO:0000256" key="1">
    <source>
        <dbReference type="ARBA" id="ARBA00008894"/>
    </source>
</evidence>
<feature type="domain" description="NB-ARC" evidence="6">
    <location>
        <begin position="179"/>
        <end position="295"/>
    </location>
</feature>
<evidence type="ECO:0000256" key="2">
    <source>
        <dbReference type="ARBA" id="ARBA00022614"/>
    </source>
</evidence>
<evidence type="ECO:0000313" key="9">
    <source>
        <dbReference type="Proteomes" id="UP001341281"/>
    </source>
</evidence>
<dbReference type="InterPro" id="IPR027417">
    <property type="entry name" value="P-loop_NTPase"/>
</dbReference>
<evidence type="ECO:0000259" key="6">
    <source>
        <dbReference type="Pfam" id="PF00931"/>
    </source>
</evidence>
<keyword evidence="5" id="KW-0611">Plant defense</keyword>
<dbReference type="GO" id="GO:0043531">
    <property type="term" value="F:ADP binding"/>
    <property type="evidence" value="ECO:0007669"/>
    <property type="project" value="InterPro"/>
</dbReference>
<dbReference type="InterPro" id="IPR041118">
    <property type="entry name" value="Rx_N"/>
</dbReference>
<protein>
    <submittedName>
        <fullName evidence="8">Uncharacterized protein</fullName>
    </submittedName>
</protein>
<keyword evidence="2" id="KW-0433">Leucine-rich repeat</keyword>
<evidence type="ECO:0000256" key="4">
    <source>
        <dbReference type="ARBA" id="ARBA00022741"/>
    </source>
</evidence>
<dbReference type="InterPro" id="IPR002182">
    <property type="entry name" value="NB-ARC"/>
</dbReference>
<dbReference type="Pfam" id="PF18052">
    <property type="entry name" value="Rx_N"/>
    <property type="match status" value="1"/>
</dbReference>
<name>A0AAQ3UGS4_PASNO</name>
<sequence length="296" mass="33612">MGGMEAALVCSMLKTVGMKIAAMVIKEFSSVAGVRKDLQELQDHVEEINIWLQTVGDKAIRNERSSNWLKELKHATYDAEDLVNEFYIEADKHDLAVGVKNTAAKYLWTKPKFAMFEWKTACKVKAIKKSFDAIVKQRSDYSIIANSMPVDHPVPYTGKTIGEVPLWTLVDETSIHGRDQDKNEMISELTRTNSQQRIKIVSVVGLGGSGKTTLAKQVFNDDNIIKKHFEVVLWVHVSREFFAEKLVEKLFESIGGDRADQLPLQHVSRTISDKLSGKRFLVILDDVWTEDRVDWE</sequence>
<dbReference type="Pfam" id="PF00931">
    <property type="entry name" value="NB-ARC"/>
    <property type="match status" value="1"/>
</dbReference>
<dbReference type="PANTHER" id="PTHR19338:SF73">
    <property type="entry name" value="DISEASE RESISTANCE PROTEIN RGA2-LIKE"/>
    <property type="match status" value="1"/>
</dbReference>
<keyword evidence="9" id="KW-1185">Reference proteome</keyword>
<dbReference type="Proteomes" id="UP001341281">
    <property type="component" value="Chromosome 08"/>
</dbReference>
<feature type="domain" description="Disease resistance N-terminal" evidence="7">
    <location>
        <begin position="14"/>
        <end position="99"/>
    </location>
</feature>
<evidence type="ECO:0000259" key="7">
    <source>
        <dbReference type="Pfam" id="PF18052"/>
    </source>
</evidence>
<keyword evidence="3" id="KW-0677">Repeat</keyword>
<dbReference type="GO" id="GO:0006952">
    <property type="term" value="P:defense response"/>
    <property type="evidence" value="ECO:0007669"/>
    <property type="project" value="UniProtKB-KW"/>
</dbReference>